<sequence>MSATLSRIPRTKIEVEHFLENNRDEYAQAYKHIRPGEGWRIEWYADEVFGLMDTLYHELYDTLYSKLTDTYSASDQEIIDNIKALAKWAKKENSLFSKITKVNGHGVLVNVEATVQELLVRAYYKMNEAVKLAIEEQKENPKHIEKEKKSSASDEYLIGIITATPEEFNAVNSLLKSPKLLPLLDADSHNYTKGYFEKGTKRLAVVLSQTQDQGSSAAAVATTQMINSHNPNFLVMIGHAAGNKNLMHTTGLGDILVAKEAFDYGQVTVIEKVTNGNIEYIEKDKKRPIEADRSLITRIKQFADHKAPLTTIKQDYPGNSLFTSSLNVHFGSMASGNALVRSESWFNKIITANPGVIGLDMETYGFYFAAVNTRFKNKPLFVSIKSVSDFGSHNTVYTAPLKPPVHRVGYATHTSASFFYEFAMEHLPL</sequence>
<accession>A0A0T5VPY8</accession>
<dbReference type="STRING" id="687842.ASU31_10410"/>
<proteinExistence type="predicted"/>
<dbReference type="GO" id="GO:0009116">
    <property type="term" value="P:nucleoside metabolic process"/>
    <property type="evidence" value="ECO:0007669"/>
    <property type="project" value="InterPro"/>
</dbReference>
<dbReference type="GO" id="GO:0008930">
    <property type="term" value="F:methylthioadenosine nucleosidase activity"/>
    <property type="evidence" value="ECO:0007669"/>
    <property type="project" value="TreeGrafter"/>
</dbReference>
<dbReference type="PANTHER" id="PTHR46832">
    <property type="entry name" value="5'-METHYLTHIOADENOSINE/S-ADENOSYLHOMOCYSTEINE NUCLEOSIDASE"/>
    <property type="match status" value="1"/>
</dbReference>
<name>A0A0T5VPY8_9SPHI</name>
<comment type="caution">
    <text evidence="2">The sequence shown here is derived from an EMBL/GenBank/DDBJ whole genome shotgun (WGS) entry which is preliminary data.</text>
</comment>
<dbReference type="InterPro" id="IPR035994">
    <property type="entry name" value="Nucleoside_phosphorylase_sf"/>
</dbReference>
<evidence type="ECO:0000259" key="1">
    <source>
        <dbReference type="Pfam" id="PF01048"/>
    </source>
</evidence>
<dbReference type="GO" id="GO:0005829">
    <property type="term" value="C:cytosol"/>
    <property type="evidence" value="ECO:0007669"/>
    <property type="project" value="TreeGrafter"/>
</dbReference>
<dbReference type="EMBL" id="LMZQ01000006">
    <property type="protein sequence ID" value="KRT15915.1"/>
    <property type="molecule type" value="Genomic_DNA"/>
</dbReference>
<dbReference type="Proteomes" id="UP000051950">
    <property type="component" value="Unassembled WGS sequence"/>
</dbReference>
<gene>
    <name evidence="2" type="ORF">ASU31_10410</name>
</gene>
<dbReference type="GO" id="GO:0019284">
    <property type="term" value="P:L-methionine salvage from S-adenosylmethionine"/>
    <property type="evidence" value="ECO:0007669"/>
    <property type="project" value="TreeGrafter"/>
</dbReference>
<dbReference type="SUPFAM" id="SSF53167">
    <property type="entry name" value="Purine and uridine phosphorylases"/>
    <property type="match status" value="1"/>
</dbReference>
<dbReference type="GO" id="GO:0008782">
    <property type="term" value="F:adenosylhomocysteine nucleosidase activity"/>
    <property type="evidence" value="ECO:0007669"/>
    <property type="project" value="TreeGrafter"/>
</dbReference>
<dbReference type="Pfam" id="PF01048">
    <property type="entry name" value="PNP_UDP_1"/>
    <property type="match status" value="1"/>
</dbReference>
<dbReference type="OrthoDB" id="2988699at2"/>
<evidence type="ECO:0000313" key="2">
    <source>
        <dbReference type="EMBL" id="KRT15915.1"/>
    </source>
</evidence>
<keyword evidence="3" id="KW-1185">Reference proteome</keyword>
<protein>
    <recommendedName>
        <fullName evidence="1">Nucleoside phosphorylase domain-containing protein</fullName>
    </recommendedName>
</protein>
<dbReference type="AlphaFoldDB" id="A0A0T5VPY8"/>
<evidence type="ECO:0000313" key="3">
    <source>
        <dbReference type="Proteomes" id="UP000051950"/>
    </source>
</evidence>
<reference evidence="2 3" key="1">
    <citation type="submission" date="2015-11" db="EMBL/GenBank/DDBJ databases">
        <title>Sequence of Pedobacter ginsenosidimutans.</title>
        <authorList>
            <person name="Carson E."/>
            <person name="Keyser V."/>
            <person name="Newman J."/>
            <person name="Miller J."/>
        </authorList>
    </citation>
    <scope>NUCLEOTIDE SEQUENCE [LARGE SCALE GENOMIC DNA]</scope>
    <source>
        <strain evidence="2 3">KACC 14530</strain>
    </source>
</reference>
<organism evidence="2 3">
    <name type="scientific">Pedobacter ginsenosidimutans</name>
    <dbReference type="NCBI Taxonomy" id="687842"/>
    <lineage>
        <taxon>Bacteria</taxon>
        <taxon>Pseudomonadati</taxon>
        <taxon>Bacteroidota</taxon>
        <taxon>Sphingobacteriia</taxon>
        <taxon>Sphingobacteriales</taxon>
        <taxon>Sphingobacteriaceae</taxon>
        <taxon>Pedobacter</taxon>
    </lineage>
</organism>
<dbReference type="Gene3D" id="3.40.50.1580">
    <property type="entry name" value="Nucleoside phosphorylase domain"/>
    <property type="match status" value="1"/>
</dbReference>
<dbReference type="InterPro" id="IPR000845">
    <property type="entry name" value="Nucleoside_phosphorylase_d"/>
</dbReference>
<dbReference type="PANTHER" id="PTHR46832:SF1">
    <property type="entry name" value="5'-METHYLTHIOADENOSINE_S-ADENOSYLHOMOCYSTEINE NUCLEOSIDASE"/>
    <property type="match status" value="1"/>
</dbReference>
<feature type="domain" description="Nucleoside phosphorylase" evidence="1">
    <location>
        <begin position="158"/>
        <end position="389"/>
    </location>
</feature>
<dbReference type="RefSeq" id="WP_057932265.1">
    <property type="nucleotide sequence ID" value="NZ_LMZQ01000006.1"/>
</dbReference>